<dbReference type="GO" id="GO:0005524">
    <property type="term" value="F:ATP binding"/>
    <property type="evidence" value="ECO:0007669"/>
    <property type="project" value="InterPro"/>
</dbReference>
<dbReference type="SUPFAM" id="SSF52540">
    <property type="entry name" value="P-loop containing nucleoside triphosphate hydrolases"/>
    <property type="match status" value="1"/>
</dbReference>
<accession>A0A1H3NES8</accession>
<evidence type="ECO:0000259" key="1">
    <source>
        <dbReference type="SMART" id="SM00382"/>
    </source>
</evidence>
<dbReference type="InterPro" id="IPR051396">
    <property type="entry name" value="Bact_Antivir_Def_Nuclease"/>
</dbReference>
<dbReference type="PANTHER" id="PTHR43581:SF2">
    <property type="entry name" value="EXCINUCLEASE ATPASE SUBUNIT"/>
    <property type="match status" value="1"/>
</dbReference>
<dbReference type="PANTHER" id="PTHR43581">
    <property type="entry name" value="ATP/GTP PHOSPHATASE"/>
    <property type="match status" value="1"/>
</dbReference>
<dbReference type="SMART" id="SM00382">
    <property type="entry name" value="AAA"/>
    <property type="match status" value="1"/>
</dbReference>
<dbReference type="Pfam" id="PF20469">
    <property type="entry name" value="OLD-like_TOPRIM"/>
    <property type="match status" value="1"/>
</dbReference>
<dbReference type="GO" id="GO:0016887">
    <property type="term" value="F:ATP hydrolysis activity"/>
    <property type="evidence" value="ECO:0007669"/>
    <property type="project" value="InterPro"/>
</dbReference>
<sequence length="624" mass="70077">MDLPLNLTCNINSHNGSIPRNIILENTFTCILGPNGSGKTHLLRSLRDSIRPHIQKKTRFISAGRIGLLEQFRSNYDGHRISYNGHTTHYSFEYDYAQFGGKDFAKRRHDIETLQGDYQTLAQRPDILIKIQERLSKLFRRHLIVSWDDGHLKIFFSRLDGSEPYSSAREASGLMHLVGILCALYDDEVGALFIDEPEVSLHPQLQSFLLNEILDIVGIPDEYTNKKIIVIATHSTEMLCINKPEDLSSLIFCYDLNSEPKQVSKDDGTLKNEKIKNLISKLGQEHKLTLFSHRPLLVEGPSDVVMCNTLAKKLDIYLEASGSQILPVIGKDQIPIVAKLLKLFGKEPVILADADAIADGVDVISPFLTRNESANFKASTKGAKDALSLARDINSTFATLVNSKWDQIEALATQHPYWTNGQSDIAKAKKRAAFSTLFSNDNSVLIDFLKENHTDWIIIKNRYEALLEIVESCGVFFLKKGAIESYYNLSDQNTSEKKVDAAIEEISHIDTLTNEQIHHAYEDIVKCLIFAASTTQINEALALQDILLAIVAPCLPKIQDATNQEDLNIFASSLFPDKAKIFNLTRNGDNLIVELKSKIIKCDKFPLTIHKDENIITSIRSKLL</sequence>
<gene>
    <name evidence="2" type="ORF">SAMN05421643_1445</name>
</gene>
<dbReference type="Gene3D" id="3.40.50.300">
    <property type="entry name" value="P-loop containing nucleotide triphosphate hydrolases"/>
    <property type="match status" value="1"/>
</dbReference>
<proteinExistence type="predicted"/>
<dbReference type="InterPro" id="IPR034139">
    <property type="entry name" value="TOPRIM_OLD"/>
</dbReference>
<organism evidence="2 3">
    <name type="scientific">Acinetobacter kyonggiensis</name>
    <dbReference type="NCBI Taxonomy" id="595670"/>
    <lineage>
        <taxon>Bacteria</taxon>
        <taxon>Pseudomonadati</taxon>
        <taxon>Pseudomonadota</taxon>
        <taxon>Gammaproteobacteria</taxon>
        <taxon>Moraxellales</taxon>
        <taxon>Moraxellaceae</taxon>
        <taxon>Acinetobacter</taxon>
    </lineage>
</organism>
<dbReference type="EMBL" id="FNPK01000044">
    <property type="protein sequence ID" value="SDY87274.1"/>
    <property type="molecule type" value="Genomic_DNA"/>
</dbReference>
<evidence type="ECO:0000313" key="2">
    <source>
        <dbReference type="EMBL" id="SDY87274.1"/>
    </source>
</evidence>
<reference evidence="3" key="1">
    <citation type="submission" date="2016-10" db="EMBL/GenBank/DDBJ databases">
        <authorList>
            <person name="Varghese N."/>
            <person name="Submissions S."/>
        </authorList>
    </citation>
    <scope>NUCLEOTIDE SEQUENCE [LARGE SCALE GENOMIC DNA]</scope>
    <source>
        <strain evidence="3">ANC 5109</strain>
    </source>
</reference>
<dbReference type="STRING" id="595670.SAMN05421643_1445"/>
<dbReference type="Proteomes" id="UP000199035">
    <property type="component" value="Unassembled WGS sequence"/>
</dbReference>
<dbReference type="InterPro" id="IPR027417">
    <property type="entry name" value="P-loop_NTPase"/>
</dbReference>
<dbReference type="AlphaFoldDB" id="A0A1H3NES8"/>
<dbReference type="CDD" id="cd01026">
    <property type="entry name" value="TOPRIM_OLD"/>
    <property type="match status" value="1"/>
</dbReference>
<dbReference type="RefSeq" id="WP_092692892.1">
    <property type="nucleotide sequence ID" value="NZ_FNPK01000044.1"/>
</dbReference>
<dbReference type="InterPro" id="IPR003593">
    <property type="entry name" value="AAA+_ATPase"/>
</dbReference>
<feature type="domain" description="AAA+ ATPase" evidence="1">
    <location>
        <begin position="25"/>
        <end position="262"/>
    </location>
</feature>
<keyword evidence="3" id="KW-1185">Reference proteome</keyword>
<dbReference type="Pfam" id="PF13304">
    <property type="entry name" value="AAA_21"/>
    <property type="match status" value="1"/>
</dbReference>
<protein>
    <submittedName>
        <fullName evidence="2">AAA domain-containing protein, putative AbiEii toxin, Type IV TA system</fullName>
    </submittedName>
</protein>
<name>A0A1H3NES8_9GAMM</name>
<dbReference type="InterPro" id="IPR003959">
    <property type="entry name" value="ATPase_AAA_core"/>
</dbReference>
<evidence type="ECO:0000313" key="3">
    <source>
        <dbReference type="Proteomes" id="UP000199035"/>
    </source>
</evidence>